<dbReference type="SMART" id="SM00194">
    <property type="entry name" value="PTPc"/>
    <property type="match status" value="2"/>
</dbReference>
<feature type="domain" description="Tyrosine-protein phosphatase" evidence="3">
    <location>
        <begin position="613"/>
        <end position="878"/>
    </location>
</feature>
<evidence type="ECO:0000313" key="5">
    <source>
        <dbReference type="Proteomes" id="UP000035681"/>
    </source>
</evidence>
<feature type="domain" description="Tyrosine specific protein phosphatases" evidence="4">
    <location>
        <begin position="247"/>
        <end position="317"/>
    </location>
</feature>
<keyword evidence="2" id="KW-0812">Transmembrane</keyword>
<dbReference type="WBParaSite" id="TCONS_00003991.p1">
    <property type="protein sequence ID" value="TCONS_00003991.p1"/>
    <property type="gene ID" value="XLOC_000834"/>
</dbReference>
<feature type="compositionally biased region" description="Basic residues" evidence="1">
    <location>
        <begin position="917"/>
        <end position="928"/>
    </location>
</feature>
<dbReference type="AlphaFoldDB" id="A0AAF5CYN1"/>
<dbReference type="InterPro" id="IPR016130">
    <property type="entry name" value="Tyr_Pase_AS"/>
</dbReference>
<sequence>IYFTQFFYYFLMGNQNTTPQKEEISNGRSVKIKKIEKNSNNWAKKITKKSYEDLINEYKLIKGYNSPDMGLNNHKGQSTGNRYRDIPLLESTRVILKNRKEEENYIHANWIEIDENQKFICTQGPMSSTVDDFWEMTFEEKALSILMLCGICEEGYVKCSEYWPQEVNTSKIIGSFKIENLSVSLSAKPKMTTTLLRVTKNGESHTLKHYQYLEWPDVGTPRNDLIFPFKLLDMATDVQLNNNNQHQKLLSLNDLTKLPGPVVIHCSAGIGRTGTLIGLYLARHHLQTKNTELKMIDLVKNLRNQRAFCIQNGQQYIYMHASLLKYLLDQGWIEENTSYTKWLETIEKEMELEQARKESSILEKYYLSDPNRMIIVFTSAKINNESGEGDICSEVDIFFCNFTIMLKQLKKNKLEKYYAKIKIIILPENIKNNNIITVLVFLFNQFFLLSLLILYFSKKDIEIIFNNIKNFDLYIFRDKINKLKFLISFSLKIVKRSIKQIKKQKRRSKTIVSVEGKNLDSKESSLNIKKPSKDIKLSKQGDQKSISTQNKFSNTKNVKLSKRNIGRSGPISIESQKSTLISDKIGNNTSIEKEMSEKKTNILEWYDNFVRSDLKDYAKILKLPKYLSEKDPDIEAQNEEANDKKSRYDDVLAIDKTRVILKRTYYKDNDGENKKTDFIHANWVTQEKMKNKFILCQGPTSDSVDDMWEMIFQENVGVIVQLCNFIELGETKCNNYLPKKEETFGVFKVAFIQDINIDIENTIIREYEITAPDNKKVKTTHFLVQCWPDHLVPKCHLFLVKLLQESKRIAGDKVIVTHCSAGIGRSGTYAALEYLYVGMIERKITEPMIFIKEMRYQRHGAVQSYIQYLYCLISLVELFILNGYLKKDERYNKLLDKYKSYYRKMCIIIERKTKAKADKKKKDKKRTPPRNNEE</sequence>
<dbReference type="PANTHER" id="PTHR46163">
    <property type="entry name" value="TYROSINE-PROTEIN PHOSPHATASE-RELATED"/>
    <property type="match status" value="1"/>
</dbReference>
<evidence type="ECO:0000256" key="1">
    <source>
        <dbReference type="SAM" id="MobiDB-lite"/>
    </source>
</evidence>
<keyword evidence="2" id="KW-0472">Membrane</keyword>
<reference evidence="6" key="1">
    <citation type="submission" date="2024-02" db="UniProtKB">
        <authorList>
            <consortium name="WormBaseParasite"/>
        </authorList>
    </citation>
    <scope>IDENTIFICATION</scope>
</reference>
<dbReference type="Proteomes" id="UP000035681">
    <property type="component" value="Unplaced"/>
</dbReference>
<dbReference type="PRINTS" id="PR00700">
    <property type="entry name" value="PRTYPHPHTASE"/>
</dbReference>
<dbReference type="PROSITE" id="PS00383">
    <property type="entry name" value="TYR_PHOSPHATASE_1"/>
    <property type="match status" value="1"/>
</dbReference>
<name>A0AAF5CYN1_STRER</name>
<keyword evidence="5" id="KW-1185">Reference proteome</keyword>
<proteinExistence type="predicted"/>
<feature type="region of interest" description="Disordered" evidence="1">
    <location>
        <begin position="914"/>
        <end position="934"/>
    </location>
</feature>
<dbReference type="Pfam" id="PF00102">
    <property type="entry name" value="Y_phosphatase"/>
    <property type="match status" value="2"/>
</dbReference>
<dbReference type="Gene3D" id="3.90.190.10">
    <property type="entry name" value="Protein tyrosine phosphatase superfamily"/>
    <property type="match status" value="2"/>
</dbReference>
<evidence type="ECO:0000259" key="4">
    <source>
        <dbReference type="PROSITE" id="PS50056"/>
    </source>
</evidence>
<evidence type="ECO:0000259" key="3">
    <source>
        <dbReference type="PROSITE" id="PS50055"/>
    </source>
</evidence>
<evidence type="ECO:0000256" key="2">
    <source>
        <dbReference type="SAM" id="Phobius"/>
    </source>
</evidence>
<dbReference type="InterPro" id="IPR000387">
    <property type="entry name" value="Tyr_Pase_dom"/>
</dbReference>
<feature type="domain" description="Tyrosine-protein phosphatase" evidence="3">
    <location>
        <begin position="54"/>
        <end position="326"/>
    </location>
</feature>
<dbReference type="SMART" id="SM00404">
    <property type="entry name" value="PTPc_motif"/>
    <property type="match status" value="2"/>
</dbReference>
<feature type="transmembrane region" description="Helical" evidence="2">
    <location>
        <begin position="865"/>
        <end position="885"/>
    </location>
</feature>
<keyword evidence="2" id="KW-1133">Transmembrane helix</keyword>
<dbReference type="InterPro" id="IPR052782">
    <property type="entry name" value="Oocyte-zygote_transition_reg"/>
</dbReference>
<organism evidence="5 6">
    <name type="scientific">Strongyloides stercoralis</name>
    <name type="common">Threadworm</name>
    <dbReference type="NCBI Taxonomy" id="6248"/>
    <lineage>
        <taxon>Eukaryota</taxon>
        <taxon>Metazoa</taxon>
        <taxon>Ecdysozoa</taxon>
        <taxon>Nematoda</taxon>
        <taxon>Chromadorea</taxon>
        <taxon>Rhabditida</taxon>
        <taxon>Tylenchina</taxon>
        <taxon>Panagrolaimomorpha</taxon>
        <taxon>Strongyloidoidea</taxon>
        <taxon>Strongyloididae</taxon>
        <taxon>Strongyloides</taxon>
    </lineage>
</organism>
<dbReference type="InterPro" id="IPR000242">
    <property type="entry name" value="PTP_cat"/>
</dbReference>
<dbReference type="SUPFAM" id="SSF52799">
    <property type="entry name" value="(Phosphotyrosine protein) phosphatases II"/>
    <property type="match status" value="2"/>
</dbReference>
<accession>A0AAF5CYN1</accession>
<dbReference type="PROSITE" id="PS50055">
    <property type="entry name" value="TYR_PHOSPHATASE_PTP"/>
    <property type="match status" value="2"/>
</dbReference>
<feature type="domain" description="Tyrosine specific protein phosphatases" evidence="4">
    <location>
        <begin position="797"/>
        <end position="869"/>
    </location>
</feature>
<dbReference type="InterPro" id="IPR003595">
    <property type="entry name" value="Tyr_Pase_cat"/>
</dbReference>
<dbReference type="CDD" id="cd00047">
    <property type="entry name" value="PTPc"/>
    <property type="match status" value="2"/>
</dbReference>
<evidence type="ECO:0000313" key="6">
    <source>
        <dbReference type="WBParaSite" id="TCONS_00003991.p1"/>
    </source>
</evidence>
<dbReference type="PROSITE" id="PS50056">
    <property type="entry name" value="TYR_PHOSPHATASE_2"/>
    <property type="match status" value="2"/>
</dbReference>
<protein>
    <submittedName>
        <fullName evidence="6">Protein-tyrosine-phosphatase</fullName>
    </submittedName>
</protein>
<dbReference type="GO" id="GO:0004725">
    <property type="term" value="F:protein tyrosine phosphatase activity"/>
    <property type="evidence" value="ECO:0007669"/>
    <property type="project" value="InterPro"/>
</dbReference>
<dbReference type="InterPro" id="IPR029021">
    <property type="entry name" value="Prot-tyrosine_phosphatase-like"/>
</dbReference>